<dbReference type="EMBL" id="LR729814">
    <property type="protein sequence ID" value="VWP01965.1"/>
    <property type="molecule type" value="Genomic_DNA"/>
</dbReference>
<sequence>MFQPLRGSSLPTVRAGTSALRTSTCASSSRSSSRRMSSVAAYPIEAPNSPSFDLNILDIFDAPNRLGESSRLLVSNAAASSTVRHARPPTQVARHQHTMKPLPEPVVLDGPARPRNIHFVSFRGFSNAGPRWNVSSGARSPPVPLPTPILFDGPSQLRPYTHGRARWNRNSPSSLAMSAAPIVLALAAGVALFAIDVTSEAPSPAPQQDGHSDLDSTSPFPASSRGQGARDRLSNHGLRA</sequence>
<feature type="compositionally biased region" description="Polar residues" evidence="1">
    <location>
        <begin position="215"/>
        <end position="226"/>
    </location>
</feature>
<feature type="region of interest" description="Disordered" evidence="1">
    <location>
        <begin position="1"/>
        <end position="32"/>
    </location>
</feature>
<organism evidence="2">
    <name type="scientific">Ganoderma boninense</name>
    <dbReference type="NCBI Taxonomy" id="34458"/>
    <lineage>
        <taxon>Eukaryota</taxon>
        <taxon>Fungi</taxon>
        <taxon>Dikarya</taxon>
        <taxon>Basidiomycota</taxon>
        <taxon>Agaricomycotina</taxon>
        <taxon>Agaricomycetes</taxon>
        <taxon>Polyporales</taxon>
        <taxon>Polyporaceae</taxon>
        <taxon>Ganoderma</taxon>
    </lineage>
</organism>
<name>A0A5K1K6E5_9APHY</name>
<dbReference type="AlphaFoldDB" id="A0A5K1K6E5"/>
<gene>
    <name evidence="2" type="primary">I1RC52</name>
</gene>
<accession>A0A5K1K6E5</accession>
<reference evidence="2" key="1">
    <citation type="submission" date="2019-10" db="EMBL/GenBank/DDBJ databases">
        <authorList>
            <person name="Nor Muhammad N."/>
        </authorList>
    </citation>
    <scope>NUCLEOTIDE SEQUENCE</scope>
</reference>
<protein>
    <submittedName>
        <fullName evidence="2">Uncharacterized protein</fullName>
    </submittedName>
</protein>
<feature type="region of interest" description="Disordered" evidence="1">
    <location>
        <begin position="200"/>
        <end position="240"/>
    </location>
</feature>
<feature type="compositionally biased region" description="Low complexity" evidence="1">
    <location>
        <begin position="17"/>
        <end position="32"/>
    </location>
</feature>
<evidence type="ECO:0000313" key="2">
    <source>
        <dbReference type="EMBL" id="VWP01965.1"/>
    </source>
</evidence>
<evidence type="ECO:0000256" key="1">
    <source>
        <dbReference type="SAM" id="MobiDB-lite"/>
    </source>
</evidence>
<proteinExistence type="predicted"/>